<evidence type="ECO:0000313" key="3">
    <source>
        <dbReference type="Proteomes" id="UP000269998"/>
    </source>
</evidence>
<organism evidence="2 3">
    <name type="scientific">Mycobacterium basiliense</name>
    <dbReference type="NCBI Taxonomy" id="2094119"/>
    <lineage>
        <taxon>Bacteria</taxon>
        <taxon>Bacillati</taxon>
        <taxon>Actinomycetota</taxon>
        <taxon>Actinomycetes</taxon>
        <taxon>Mycobacteriales</taxon>
        <taxon>Mycobacteriaceae</taxon>
        <taxon>Mycobacterium</taxon>
    </lineage>
</organism>
<dbReference type="InterPro" id="IPR029058">
    <property type="entry name" value="AB_hydrolase_fold"/>
</dbReference>
<dbReference type="GO" id="GO:0018786">
    <property type="term" value="F:haloalkane dehalogenase activity"/>
    <property type="evidence" value="ECO:0007669"/>
    <property type="project" value="UniProtKB-EC"/>
</dbReference>
<feature type="domain" description="AB hydrolase-1" evidence="1">
    <location>
        <begin position="52"/>
        <end position="168"/>
    </location>
</feature>
<name>A0A447GKP1_9MYCO</name>
<dbReference type="EMBL" id="LR130759">
    <property type="protein sequence ID" value="VDM91077.1"/>
    <property type="molecule type" value="Genomic_DNA"/>
</dbReference>
<dbReference type="KEGG" id="mbai:MB901379_04691"/>
<dbReference type="Proteomes" id="UP000269998">
    <property type="component" value="Chromosome"/>
</dbReference>
<dbReference type="Pfam" id="PF00561">
    <property type="entry name" value="Abhydrolase_1"/>
    <property type="match status" value="1"/>
</dbReference>
<dbReference type="InterPro" id="IPR000073">
    <property type="entry name" value="AB_hydrolase_1"/>
</dbReference>
<dbReference type="GO" id="GO:0016020">
    <property type="term" value="C:membrane"/>
    <property type="evidence" value="ECO:0007669"/>
    <property type="project" value="TreeGrafter"/>
</dbReference>
<dbReference type="NCBIfam" id="NF002043">
    <property type="entry name" value="PRK00870.1"/>
    <property type="match status" value="1"/>
</dbReference>
<evidence type="ECO:0000313" key="2">
    <source>
        <dbReference type="EMBL" id="VDM91077.1"/>
    </source>
</evidence>
<dbReference type="PANTHER" id="PTHR43798">
    <property type="entry name" value="MONOACYLGLYCEROL LIPASE"/>
    <property type="match status" value="1"/>
</dbReference>
<dbReference type="Gene3D" id="3.40.50.1820">
    <property type="entry name" value="alpha/beta hydrolase"/>
    <property type="match status" value="1"/>
</dbReference>
<dbReference type="PRINTS" id="PR00111">
    <property type="entry name" value="ABHYDROLASE"/>
</dbReference>
<reference evidence="3" key="1">
    <citation type="submission" date="2018-02" db="EMBL/GenBank/DDBJ databases">
        <authorList>
            <person name="Seth-Smith MB H."/>
            <person name="Seth-Smith H."/>
        </authorList>
    </citation>
    <scope>NUCLEOTIDE SEQUENCE [LARGE SCALE GENOMIC DNA]</scope>
</reference>
<gene>
    <name evidence="2" type="primary">dhmA_2</name>
    <name evidence="2" type="ORF">MB901379_04691</name>
</gene>
<dbReference type="EC" id="3.8.1.5" evidence="2"/>
<evidence type="ECO:0000259" key="1">
    <source>
        <dbReference type="Pfam" id="PF00561"/>
    </source>
</evidence>
<dbReference type="AlphaFoldDB" id="A0A447GKP1"/>
<dbReference type="SUPFAM" id="SSF53474">
    <property type="entry name" value="alpha/beta-Hydrolases"/>
    <property type="match status" value="1"/>
</dbReference>
<keyword evidence="3" id="KW-1185">Reference proteome</keyword>
<keyword evidence="2" id="KW-0378">Hydrolase</keyword>
<protein>
    <submittedName>
        <fullName evidence="2">Haloalkane dehalogenase</fullName>
        <ecNumber evidence="2">3.8.1.5</ecNumber>
    </submittedName>
</protein>
<proteinExistence type="predicted"/>
<sequence>MFSGMQTLRTPEERFANLVEFPYPPMYCELPDGEGGQLRVAWVHDGPDGADPVLMLHGEPSWSYLYRKMIPILASAGHRVICPDLVGFGRSDKPTRRADHTYARHVEWMRALAFDVLDLTNVTLVAQDWGGLIGLRLAAEHPERFARLVVANTGLPNGDQPMAKVWWRFREAIQNAPDLDIGWFVQGGCRTQLSDAARAGYDAPFPDDDYCAGPRAMPGLVPTSPDDPAATANKTAWTKLSVSPTPMLVAFSDSDPITGPMAEIFQHAMRGAQGIDHPVVRGAGHFLQEDAGEELANYIVEFLRR</sequence>
<dbReference type="InterPro" id="IPR000639">
    <property type="entry name" value="Epox_hydrolase-like"/>
</dbReference>
<dbReference type="PANTHER" id="PTHR43798:SF24">
    <property type="entry name" value="CIS-3-ALKYL-4-ALKYLOXETAN-2-ONE DECARBOXYLASE"/>
    <property type="match status" value="1"/>
</dbReference>
<dbReference type="InterPro" id="IPR050266">
    <property type="entry name" value="AB_hydrolase_sf"/>
</dbReference>
<dbReference type="PRINTS" id="PR00412">
    <property type="entry name" value="EPOXHYDRLASE"/>
</dbReference>
<accession>A0A447GKP1</accession>